<protein>
    <submittedName>
        <fullName evidence="2">Uncharacterized protein</fullName>
    </submittedName>
</protein>
<keyword evidence="3" id="KW-1185">Reference proteome</keyword>
<dbReference type="RefSeq" id="WP_106483396.1">
    <property type="nucleotide sequence ID" value="NZ_LT984417.1"/>
</dbReference>
<proteinExistence type="predicted"/>
<accession>A0A2N9DWW3</accession>
<comment type="caution">
    <text evidence="2">The sequence shown here is derived from an EMBL/GenBank/DDBJ whole genome shotgun (WGS) entry which is preliminary data.</text>
</comment>
<dbReference type="AlphaFoldDB" id="A0A2N9DWW3"/>
<gene>
    <name evidence="2" type="ORF">LFUMFP_310197</name>
</gene>
<evidence type="ECO:0000313" key="2">
    <source>
        <dbReference type="EMBL" id="SPC39160.1"/>
    </source>
</evidence>
<evidence type="ECO:0000313" key="3">
    <source>
        <dbReference type="Proteomes" id="UP000238739"/>
    </source>
</evidence>
<organism evidence="2 3">
    <name type="scientific">Latilactobacillus fuchuensis</name>
    <dbReference type="NCBI Taxonomy" id="164393"/>
    <lineage>
        <taxon>Bacteria</taxon>
        <taxon>Bacillati</taxon>
        <taxon>Bacillota</taxon>
        <taxon>Bacilli</taxon>
        <taxon>Lactobacillales</taxon>
        <taxon>Lactobacillaceae</taxon>
        <taxon>Latilactobacillus</taxon>
    </lineage>
</organism>
<feature type="coiled-coil region" evidence="1">
    <location>
        <begin position="72"/>
        <end position="111"/>
    </location>
</feature>
<keyword evidence="1" id="KW-0175">Coiled coil</keyword>
<dbReference type="Proteomes" id="UP000238739">
    <property type="component" value="Unassembled WGS sequence"/>
</dbReference>
<sequence>MVTSQREALRTKQAVLEADYRQSKRLMVAMADQVQFEKRQNATDLEALYQRYHYVMQAVAVDVDHTSLMNQLATTRNEIDQLLNHHQSAIKEQIESNEAQYRKTQQNLLEK</sequence>
<name>A0A2N9DWW3_9LACO</name>
<reference evidence="2" key="1">
    <citation type="submission" date="2018-01" db="EMBL/GenBank/DDBJ databases">
        <authorList>
            <person name="Chaillou S."/>
        </authorList>
    </citation>
    <scope>NUCLEOTIDE SEQUENCE [LARGE SCALE GENOMIC DNA]</scope>
    <source>
        <strain evidence="2">MFPC41A2801</strain>
    </source>
</reference>
<dbReference type="EMBL" id="OGVC01000025">
    <property type="protein sequence ID" value="SPC39160.1"/>
    <property type="molecule type" value="Genomic_DNA"/>
</dbReference>
<evidence type="ECO:0000256" key="1">
    <source>
        <dbReference type="SAM" id="Coils"/>
    </source>
</evidence>